<protein>
    <submittedName>
        <fullName evidence="1">Uncharacterized protein</fullName>
    </submittedName>
</protein>
<reference evidence="1 2" key="1">
    <citation type="submission" date="2016-10" db="EMBL/GenBank/DDBJ databases">
        <title>Genome sequence of the ascomycete fungus Penicillium subrubescens.</title>
        <authorList>
            <person name="De Vries R.P."/>
            <person name="Peng M."/>
            <person name="Dilokpimol A."/>
            <person name="Hilden K."/>
            <person name="Makela M.R."/>
            <person name="Grigoriev I."/>
            <person name="Riley R."/>
            <person name="Granchi Z."/>
        </authorList>
    </citation>
    <scope>NUCLEOTIDE SEQUENCE [LARGE SCALE GENOMIC DNA]</scope>
    <source>
        <strain evidence="1 2">CBS 132785</strain>
    </source>
</reference>
<keyword evidence="2" id="KW-1185">Reference proteome</keyword>
<gene>
    <name evidence="1" type="ORF">PENSUB_5050</name>
</gene>
<comment type="caution">
    <text evidence="1">The sequence shown here is derived from an EMBL/GenBank/DDBJ whole genome shotgun (WGS) entry which is preliminary data.</text>
</comment>
<dbReference type="Proteomes" id="UP000186955">
    <property type="component" value="Unassembled WGS sequence"/>
</dbReference>
<proteinExistence type="predicted"/>
<evidence type="ECO:0000313" key="2">
    <source>
        <dbReference type="Proteomes" id="UP000186955"/>
    </source>
</evidence>
<evidence type="ECO:0000313" key="1">
    <source>
        <dbReference type="EMBL" id="OKP09562.1"/>
    </source>
</evidence>
<name>A0A1Q5UAR1_9EURO</name>
<dbReference type="AlphaFoldDB" id="A0A1Q5UAR1"/>
<organism evidence="1 2">
    <name type="scientific">Penicillium subrubescens</name>
    <dbReference type="NCBI Taxonomy" id="1316194"/>
    <lineage>
        <taxon>Eukaryota</taxon>
        <taxon>Fungi</taxon>
        <taxon>Dikarya</taxon>
        <taxon>Ascomycota</taxon>
        <taxon>Pezizomycotina</taxon>
        <taxon>Eurotiomycetes</taxon>
        <taxon>Eurotiomycetidae</taxon>
        <taxon>Eurotiales</taxon>
        <taxon>Aspergillaceae</taxon>
        <taxon>Penicillium</taxon>
    </lineage>
</organism>
<accession>A0A1Q5UAR1</accession>
<dbReference type="EMBL" id="MNBE01000492">
    <property type="protein sequence ID" value="OKP09562.1"/>
    <property type="molecule type" value="Genomic_DNA"/>
</dbReference>
<sequence length="175" mass="19976">MSRPGQDMTLYQTSPLARVLSRPETTRMLRCFVRSLQEKPVSGENTNSDNANVFELTVDQKYSTHYILSSGYQRAGFRFRHSIGFFSQSSGISSIMHFGMSSGISSRNRYKMGGHALRLWNYTSYFNFSIDIDAHRKRNLRVQLSAISKAGDVLSRLFATRRSIVSHKIDNRFCG</sequence>